<dbReference type="AlphaFoldDB" id="A0A0D0ELF4"/>
<dbReference type="Proteomes" id="UP000032061">
    <property type="component" value="Unassembled WGS sequence"/>
</dbReference>
<dbReference type="RefSeq" id="WP_041517357.1">
    <property type="nucleotide sequence ID" value="NZ_JPRK01000008.1"/>
</dbReference>
<evidence type="ECO:0000313" key="3">
    <source>
        <dbReference type="EMBL" id="OXA83936.1"/>
    </source>
</evidence>
<feature type="transmembrane region" description="Helical" evidence="1">
    <location>
        <begin position="122"/>
        <end position="141"/>
    </location>
</feature>
<reference evidence="3 5" key="2">
    <citation type="submission" date="2016-11" db="EMBL/GenBank/DDBJ databases">
        <title>Whole genomes of Flavobacteriaceae.</title>
        <authorList>
            <person name="Stine C."/>
            <person name="Li C."/>
            <person name="Tadesse D."/>
        </authorList>
    </citation>
    <scope>NUCLEOTIDE SEQUENCE [LARGE SCALE GENOMIC DNA]</scope>
    <source>
        <strain evidence="3 5">ATCC 51468</strain>
    </source>
</reference>
<keyword evidence="1" id="KW-0812">Transmembrane</keyword>
<dbReference type="STRING" id="37752.IW18_09465"/>
<evidence type="ECO:0000313" key="4">
    <source>
        <dbReference type="Proteomes" id="UP000032061"/>
    </source>
</evidence>
<evidence type="ECO:0000256" key="1">
    <source>
        <dbReference type="SAM" id="Phobius"/>
    </source>
</evidence>
<dbReference type="OrthoDB" id="1431520at2"/>
<dbReference type="Proteomes" id="UP000198302">
    <property type="component" value="Unassembled WGS sequence"/>
</dbReference>
<keyword evidence="1" id="KW-0472">Membrane</keyword>
<gene>
    <name evidence="3" type="ORF">B0A73_21550</name>
    <name evidence="2" type="ORF">IW18_09465</name>
</gene>
<reference evidence="2 4" key="1">
    <citation type="submission" date="2015-01" db="EMBL/GenBank/DDBJ databases">
        <title>Genome of Flavobacterium hibernum DSM 12611.</title>
        <authorList>
            <person name="Stropko S.J."/>
            <person name="Pipes S.E."/>
            <person name="Newman J.D."/>
        </authorList>
    </citation>
    <scope>NUCLEOTIDE SEQUENCE [LARGE SCALE GENOMIC DNA]</scope>
    <source>
        <strain evidence="2 4">DSM 12611</strain>
    </source>
</reference>
<dbReference type="EMBL" id="JPRK01000008">
    <property type="protein sequence ID" value="KIO52770.1"/>
    <property type="molecule type" value="Genomic_DNA"/>
</dbReference>
<proteinExistence type="predicted"/>
<name>A0A0D0ELF4_9FLAO</name>
<keyword evidence="5" id="KW-1185">Reference proteome</keyword>
<dbReference type="EMBL" id="MUGX01000037">
    <property type="protein sequence ID" value="OXA83936.1"/>
    <property type="molecule type" value="Genomic_DNA"/>
</dbReference>
<feature type="transmembrane region" description="Helical" evidence="1">
    <location>
        <begin position="91"/>
        <end position="110"/>
    </location>
</feature>
<sequence length="162" mass="18882">MSLNLFPNETSIFESEYTSLETIQLLKENTLEGTISSTAHKTNKFFIGEVEKYRFKIISSYPKTSMFCVFEGKIDESIPTRITLTKKFHSAFKWLFIMWFLGLTAVIFITPNKTMEQKITEAIVFAVVAFFVRYFIVKLFFRKSEEIGTEALENLLKLKEIL</sequence>
<organism evidence="2 4">
    <name type="scientific">Flavobacterium hibernum</name>
    <dbReference type="NCBI Taxonomy" id="37752"/>
    <lineage>
        <taxon>Bacteria</taxon>
        <taxon>Pseudomonadati</taxon>
        <taxon>Bacteroidota</taxon>
        <taxon>Flavobacteriia</taxon>
        <taxon>Flavobacteriales</taxon>
        <taxon>Flavobacteriaceae</taxon>
        <taxon>Flavobacterium</taxon>
    </lineage>
</organism>
<protein>
    <submittedName>
        <fullName evidence="2">Uncharacterized protein</fullName>
    </submittedName>
</protein>
<keyword evidence="1" id="KW-1133">Transmembrane helix</keyword>
<comment type="caution">
    <text evidence="2">The sequence shown here is derived from an EMBL/GenBank/DDBJ whole genome shotgun (WGS) entry which is preliminary data.</text>
</comment>
<evidence type="ECO:0000313" key="2">
    <source>
        <dbReference type="EMBL" id="KIO52770.1"/>
    </source>
</evidence>
<accession>A0A0D0ELF4</accession>
<evidence type="ECO:0000313" key="5">
    <source>
        <dbReference type="Proteomes" id="UP000198302"/>
    </source>
</evidence>